<gene>
    <name evidence="3" type="primary">LOC139183903</name>
</gene>
<feature type="region of interest" description="Disordered" evidence="1">
    <location>
        <begin position="1"/>
        <end position="118"/>
    </location>
</feature>
<feature type="compositionally biased region" description="Low complexity" evidence="1">
    <location>
        <begin position="27"/>
        <end position="39"/>
    </location>
</feature>
<feature type="compositionally biased region" description="Pro residues" evidence="1">
    <location>
        <begin position="1"/>
        <end position="10"/>
    </location>
</feature>
<feature type="compositionally biased region" description="Polar residues" evidence="1">
    <location>
        <begin position="193"/>
        <end position="202"/>
    </location>
</feature>
<accession>A0ABM4SKK4</accession>
<reference evidence="3" key="1">
    <citation type="submission" date="2025-08" db="UniProtKB">
        <authorList>
            <consortium name="RefSeq"/>
        </authorList>
    </citation>
    <scope>IDENTIFICATION</scope>
    <source>
        <tissue evidence="3">Blood</tissue>
    </source>
</reference>
<keyword evidence="2" id="KW-1185">Reference proteome</keyword>
<feature type="region of interest" description="Disordered" evidence="1">
    <location>
        <begin position="133"/>
        <end position="202"/>
    </location>
</feature>
<evidence type="ECO:0000313" key="3">
    <source>
        <dbReference type="RefSeq" id="XP_070648305.1"/>
    </source>
</evidence>
<feature type="compositionally biased region" description="Low complexity" evidence="1">
    <location>
        <begin position="57"/>
        <end position="66"/>
    </location>
</feature>
<dbReference type="Proteomes" id="UP001652663">
    <property type="component" value="Chromosome 7"/>
</dbReference>
<organism evidence="2 3">
    <name type="scientific">Bos indicus</name>
    <name type="common">Zebu</name>
    <dbReference type="NCBI Taxonomy" id="9915"/>
    <lineage>
        <taxon>Eukaryota</taxon>
        <taxon>Metazoa</taxon>
        <taxon>Chordata</taxon>
        <taxon>Craniata</taxon>
        <taxon>Vertebrata</taxon>
        <taxon>Euteleostomi</taxon>
        <taxon>Mammalia</taxon>
        <taxon>Eutheria</taxon>
        <taxon>Laurasiatheria</taxon>
        <taxon>Artiodactyla</taxon>
        <taxon>Ruminantia</taxon>
        <taxon>Pecora</taxon>
        <taxon>Bovidae</taxon>
        <taxon>Bovinae</taxon>
        <taxon>Bos</taxon>
    </lineage>
</organism>
<dbReference type="GeneID" id="139183903"/>
<dbReference type="RefSeq" id="XP_070648305.1">
    <property type="nucleotide sequence ID" value="XM_070792204.1"/>
</dbReference>
<feature type="compositionally biased region" description="Low complexity" evidence="1">
    <location>
        <begin position="86"/>
        <end position="109"/>
    </location>
</feature>
<evidence type="ECO:0000256" key="1">
    <source>
        <dbReference type="SAM" id="MobiDB-lite"/>
    </source>
</evidence>
<protein>
    <recommendedName>
        <fullName evidence="4">Basic proline-rich protein-like</fullName>
    </recommendedName>
</protein>
<evidence type="ECO:0008006" key="4">
    <source>
        <dbReference type="Google" id="ProtNLM"/>
    </source>
</evidence>
<name>A0ABM4SKK4_BOSIN</name>
<proteinExistence type="predicted"/>
<evidence type="ECO:0000313" key="2">
    <source>
        <dbReference type="Proteomes" id="UP001652663"/>
    </source>
</evidence>
<sequence length="202" mass="20858">MPASPEPPVTPQTGRPCARDPWPGDQSGSRRASGSAGPERPGKGGRRGPAATPPSRRPAATTWASPAPSPPPGGALLPRPRRGQGRPEPQLPVSSPSRSPSAAPSTSGAGPPPPVPAHLSRLQLWAFAGLAESSRRDLAPPGAASWWSLGPRPRADPPPPAPSRPIRRRVPSHALIRPRSPRPDPSPSLASPAQSYRSPGPS</sequence>